<keyword evidence="3" id="KW-1185">Reference proteome</keyword>
<comment type="caution">
    <text evidence="2">The sequence shown here is derived from an EMBL/GenBank/DDBJ whole genome shotgun (WGS) entry which is preliminary data.</text>
</comment>
<gene>
    <name evidence="2" type="ORF">GCM10022254_32300</name>
</gene>
<protein>
    <submittedName>
        <fullName evidence="2">PD40 domain-containing protein</fullName>
    </submittedName>
</protein>
<evidence type="ECO:0000313" key="2">
    <source>
        <dbReference type="EMBL" id="GAA4232437.1"/>
    </source>
</evidence>
<name>A0ABP8C2Y6_9ACTN</name>
<feature type="region of interest" description="Disordered" evidence="1">
    <location>
        <begin position="297"/>
        <end position="320"/>
    </location>
</feature>
<reference evidence="3" key="1">
    <citation type="journal article" date="2019" name="Int. J. Syst. Evol. Microbiol.">
        <title>The Global Catalogue of Microorganisms (GCM) 10K type strain sequencing project: providing services to taxonomists for standard genome sequencing and annotation.</title>
        <authorList>
            <consortium name="The Broad Institute Genomics Platform"/>
            <consortium name="The Broad Institute Genome Sequencing Center for Infectious Disease"/>
            <person name="Wu L."/>
            <person name="Ma J."/>
        </authorList>
    </citation>
    <scope>NUCLEOTIDE SEQUENCE [LARGE SCALE GENOMIC DNA]</scope>
    <source>
        <strain evidence="3">JCM 17440</strain>
    </source>
</reference>
<dbReference type="Proteomes" id="UP001501710">
    <property type="component" value="Unassembled WGS sequence"/>
</dbReference>
<dbReference type="EMBL" id="BAABAS010000006">
    <property type="protein sequence ID" value="GAA4232437.1"/>
    <property type="molecule type" value="Genomic_DNA"/>
</dbReference>
<dbReference type="Gene3D" id="2.120.10.30">
    <property type="entry name" value="TolB, C-terminal domain"/>
    <property type="match status" value="1"/>
</dbReference>
<proteinExistence type="predicted"/>
<dbReference type="InterPro" id="IPR011042">
    <property type="entry name" value="6-blade_b-propeller_TolB-like"/>
</dbReference>
<evidence type="ECO:0000313" key="3">
    <source>
        <dbReference type="Proteomes" id="UP001501710"/>
    </source>
</evidence>
<dbReference type="RefSeq" id="WP_344896872.1">
    <property type="nucleotide sequence ID" value="NZ_BAABAS010000006.1"/>
</dbReference>
<organism evidence="2 3">
    <name type="scientific">Actinomadura meridiana</name>
    <dbReference type="NCBI Taxonomy" id="559626"/>
    <lineage>
        <taxon>Bacteria</taxon>
        <taxon>Bacillati</taxon>
        <taxon>Actinomycetota</taxon>
        <taxon>Actinomycetes</taxon>
        <taxon>Streptosporangiales</taxon>
        <taxon>Thermomonosporaceae</taxon>
        <taxon>Actinomadura</taxon>
    </lineage>
</organism>
<dbReference type="Pfam" id="PF07676">
    <property type="entry name" value="PD40"/>
    <property type="match status" value="1"/>
</dbReference>
<evidence type="ECO:0000256" key="1">
    <source>
        <dbReference type="SAM" id="MobiDB-lite"/>
    </source>
</evidence>
<sequence length="320" mass="34194">MNVRSRVIVLLVSTVLLSAVAVVYTVFRGAEPAPAEGRASGGGTADGRRLQFLTNGRLSYTSPPGSRRVTSVECDRAYAAAGTVACLRPVGALSAGALVVMDAGLRQRRRVPLTGFPNRLRVSASGRMVAWTLFIDGHSYATTGFSTRAGVLDTRTGRLVTSLEDFAITREGVPYRNRDVNFWGITFAADDNRFYATLSTGGGRYLVEGDFAARTVRALAPNVECPSLSPDGTRLAFKSAIGGDPKRGWRLSTLDLATLRTASLAETRNVDDQPVWLDDHTVGYTLQLSDGTNQTWAVPASGPGRPRLLLDNASSASPMP</sequence>
<dbReference type="InterPro" id="IPR011659">
    <property type="entry name" value="WD40"/>
</dbReference>
<dbReference type="SUPFAM" id="SSF82171">
    <property type="entry name" value="DPP6 N-terminal domain-like"/>
    <property type="match status" value="1"/>
</dbReference>
<accession>A0ABP8C2Y6</accession>